<feature type="domain" description="DUF8198" evidence="1">
    <location>
        <begin position="71"/>
        <end position="280"/>
    </location>
</feature>
<dbReference type="Pfam" id="PF26621">
    <property type="entry name" value="DUF8198"/>
    <property type="match status" value="1"/>
</dbReference>
<protein>
    <recommendedName>
        <fullName evidence="1">DUF8198 domain-containing protein</fullName>
    </recommendedName>
</protein>
<evidence type="ECO:0000313" key="3">
    <source>
        <dbReference type="Proteomes" id="UP000249422"/>
    </source>
</evidence>
<dbReference type="InterPro" id="IPR058511">
    <property type="entry name" value="DUF8198"/>
</dbReference>
<dbReference type="AlphaFoldDB" id="A0AAX1PQ51"/>
<comment type="caution">
    <text evidence="2">The sequence shown here is derived from an EMBL/GenBank/DDBJ whole genome shotgun (WGS) entry which is preliminary data.</text>
</comment>
<organism evidence="2 3">
    <name type="scientific">Aeromonas salmonicida</name>
    <dbReference type="NCBI Taxonomy" id="645"/>
    <lineage>
        <taxon>Bacteria</taxon>
        <taxon>Pseudomonadati</taxon>
        <taxon>Pseudomonadota</taxon>
        <taxon>Gammaproteobacteria</taxon>
        <taxon>Aeromonadales</taxon>
        <taxon>Aeromonadaceae</taxon>
        <taxon>Aeromonas</taxon>
    </lineage>
</organism>
<reference evidence="2 3" key="1">
    <citation type="submission" date="2018-06" db="EMBL/GenBank/DDBJ databases">
        <title>Freshwater and sediment microbial communities from various areas in North America, analyzing microbe dynamics in response to fracking.</title>
        <authorList>
            <person name="Lamendella R."/>
        </authorList>
    </citation>
    <scope>NUCLEOTIDE SEQUENCE [LARGE SCALE GENOMIC DNA]</scope>
    <source>
        <strain evidence="2 3">17</strain>
    </source>
</reference>
<dbReference type="Proteomes" id="UP000249422">
    <property type="component" value="Unassembled WGS sequence"/>
</dbReference>
<dbReference type="InterPro" id="IPR058063">
    <property type="entry name" value="FFLEE_fam"/>
</dbReference>
<sequence>MYQRCSARYSPPHYPLIMFPVFIRSPSHSLQVTRELIMTQETRLSDDPQSEDESTLGRLYRQLNRVASLREQMRNHPEDQLDRDRLRQWQADRLGRTHRDLLESERYGPAAEFFLTDLYGPGDCARRDADVMRVMPTAERLLPESGLKVLAQAIELDALSEELDYLMVVALRRSGAIGRLTATAYALAYREVGEPERRAHQITLVTELGMTLDRLARKPFLGTTLKLVSGPAHLAGLGELFSFVERGYRVCHQMGRANEFLETIASRETAIMTALFDGDASVLA</sequence>
<proteinExistence type="predicted"/>
<evidence type="ECO:0000313" key="2">
    <source>
        <dbReference type="EMBL" id="RAJ07832.1"/>
    </source>
</evidence>
<dbReference type="NCBIfam" id="NF047641">
    <property type="entry name" value="FFLEE_fam"/>
    <property type="match status" value="1"/>
</dbReference>
<dbReference type="EMBL" id="QLLM01000002">
    <property type="protein sequence ID" value="RAJ07832.1"/>
    <property type="molecule type" value="Genomic_DNA"/>
</dbReference>
<name>A0AAX1PQ51_AERSA</name>
<evidence type="ECO:0000259" key="1">
    <source>
        <dbReference type="Pfam" id="PF26621"/>
    </source>
</evidence>
<gene>
    <name evidence="2" type="ORF">DEU50_102261</name>
</gene>
<accession>A0AAX1PQ51</accession>